<dbReference type="VEuPathDB" id="FungiDB:BO97DRAFT_224302"/>
<dbReference type="InterPro" id="IPR052907">
    <property type="entry name" value="Beta-lactamase/esterase"/>
</dbReference>
<protein>
    <submittedName>
        <fullName evidence="2">Beta-lactamase</fullName>
    </submittedName>
</protein>
<reference evidence="2 3" key="1">
    <citation type="submission" date="2018-02" db="EMBL/GenBank/DDBJ databases">
        <title>The genomes of Aspergillus section Nigri reveals drivers in fungal speciation.</title>
        <authorList>
            <consortium name="DOE Joint Genome Institute"/>
            <person name="Vesth T.C."/>
            <person name="Nybo J."/>
            <person name="Theobald S."/>
            <person name="Brandl J."/>
            <person name="Frisvad J.C."/>
            <person name="Nielsen K.F."/>
            <person name="Lyhne E.K."/>
            <person name="Kogle M.E."/>
            <person name="Kuo A."/>
            <person name="Riley R."/>
            <person name="Clum A."/>
            <person name="Nolan M."/>
            <person name="Lipzen A."/>
            <person name="Salamov A."/>
            <person name="Henrissat B."/>
            <person name="Wiebenga A."/>
            <person name="De vries R.P."/>
            <person name="Grigoriev I.V."/>
            <person name="Mortensen U.H."/>
            <person name="Andersen M.R."/>
            <person name="Baker S.E."/>
        </authorList>
    </citation>
    <scope>NUCLEOTIDE SEQUENCE [LARGE SCALE GENOMIC DNA]</scope>
    <source>
        <strain evidence="2 3">CBS 101889</strain>
    </source>
</reference>
<proteinExistence type="predicted"/>
<dbReference type="RefSeq" id="XP_025547446.1">
    <property type="nucleotide sequence ID" value="XM_025690673.1"/>
</dbReference>
<evidence type="ECO:0000313" key="2">
    <source>
        <dbReference type="EMBL" id="RAL08292.1"/>
    </source>
</evidence>
<dbReference type="STRING" id="1450537.A0A395HK34"/>
<keyword evidence="3" id="KW-1185">Reference proteome</keyword>
<dbReference type="Gene3D" id="3.40.710.10">
    <property type="entry name" value="DD-peptidase/beta-lactamase superfamily"/>
    <property type="match status" value="1"/>
</dbReference>
<dbReference type="PANTHER" id="PTHR43319">
    <property type="entry name" value="BETA-LACTAMASE-RELATED"/>
    <property type="match status" value="1"/>
</dbReference>
<dbReference type="OrthoDB" id="5946976at2759"/>
<dbReference type="EMBL" id="KZ824317">
    <property type="protein sequence ID" value="RAL08292.1"/>
    <property type="molecule type" value="Genomic_DNA"/>
</dbReference>
<name>A0A395HK34_ASPHC</name>
<dbReference type="GeneID" id="37194962"/>
<organism evidence="2 3">
    <name type="scientific">Aspergillus homomorphus (strain CBS 101889)</name>
    <dbReference type="NCBI Taxonomy" id="1450537"/>
    <lineage>
        <taxon>Eukaryota</taxon>
        <taxon>Fungi</taxon>
        <taxon>Dikarya</taxon>
        <taxon>Ascomycota</taxon>
        <taxon>Pezizomycotina</taxon>
        <taxon>Eurotiomycetes</taxon>
        <taxon>Eurotiomycetidae</taxon>
        <taxon>Eurotiales</taxon>
        <taxon>Aspergillaceae</taxon>
        <taxon>Aspergillus</taxon>
        <taxon>Aspergillus subgen. Circumdati</taxon>
    </lineage>
</organism>
<sequence length="385" mass="41491">MTTIHGTNHPAFASVRETFANHIASGVELGAALCVSVNGETVVDLWGGSTTTTSPKPWEHDTVVPVWSLTKLVTALSTLLLIDRKQLDPFAPVTQYWPAFRASQDIEVRHLLSHSSGLSGWDTPPSPAELYDLGLTTAKLITQEPWWTPGSASGYHMLTQGWLLGGLIREVTGQASLSEFIKSELTRPLNVEDGFYLRIPEQEWPRIAELVPPPNFAIPALDPASVAMRTFLSAPLSVASAATAEFRLAEMGASDGFGNARALNKILSVVSLGGVVDGKRFLSPETVELIFQPQVSGVDLVLGEPVTFGVGMALARPLGPEWLPDGRRVGYWTGWGGSLGLMDAERGVTVTYTMNKMADGLRENGQCRDYVAAVYEALEGYLAGL</sequence>
<dbReference type="InterPro" id="IPR012338">
    <property type="entry name" value="Beta-lactam/transpept-like"/>
</dbReference>
<dbReference type="SUPFAM" id="SSF56601">
    <property type="entry name" value="beta-lactamase/transpeptidase-like"/>
    <property type="match status" value="1"/>
</dbReference>
<feature type="domain" description="Beta-lactamase-related" evidence="1">
    <location>
        <begin position="19"/>
        <end position="359"/>
    </location>
</feature>
<gene>
    <name evidence="2" type="ORF">BO97DRAFT_224302</name>
</gene>
<dbReference type="AlphaFoldDB" id="A0A395HK34"/>
<accession>A0A395HK34</accession>
<dbReference type="Pfam" id="PF00144">
    <property type="entry name" value="Beta-lactamase"/>
    <property type="match status" value="1"/>
</dbReference>
<dbReference type="Proteomes" id="UP000248961">
    <property type="component" value="Unassembled WGS sequence"/>
</dbReference>
<dbReference type="PANTHER" id="PTHR43319:SF3">
    <property type="entry name" value="BETA-LACTAMASE-RELATED DOMAIN-CONTAINING PROTEIN"/>
    <property type="match status" value="1"/>
</dbReference>
<evidence type="ECO:0000259" key="1">
    <source>
        <dbReference type="Pfam" id="PF00144"/>
    </source>
</evidence>
<dbReference type="InterPro" id="IPR001466">
    <property type="entry name" value="Beta-lactam-related"/>
</dbReference>
<evidence type="ECO:0000313" key="3">
    <source>
        <dbReference type="Proteomes" id="UP000248961"/>
    </source>
</evidence>